<proteinExistence type="predicted"/>
<evidence type="ECO:0008006" key="4">
    <source>
        <dbReference type="Google" id="ProtNLM"/>
    </source>
</evidence>
<accession>A0A0S4QFN2</accession>
<feature type="compositionally biased region" description="Acidic residues" evidence="1">
    <location>
        <begin position="392"/>
        <end position="401"/>
    </location>
</feature>
<evidence type="ECO:0000313" key="3">
    <source>
        <dbReference type="Proteomes" id="UP000198802"/>
    </source>
</evidence>
<evidence type="ECO:0000313" key="2">
    <source>
        <dbReference type="EMBL" id="CUU53528.1"/>
    </source>
</evidence>
<evidence type="ECO:0000256" key="1">
    <source>
        <dbReference type="SAM" id="MobiDB-lite"/>
    </source>
</evidence>
<dbReference type="PANTHER" id="PTHR43883:SF1">
    <property type="entry name" value="GLUCONOKINASE"/>
    <property type="match status" value="1"/>
</dbReference>
<dbReference type="InterPro" id="IPR027417">
    <property type="entry name" value="P-loop_NTPase"/>
</dbReference>
<dbReference type="AlphaFoldDB" id="A0A0S4QFN2"/>
<dbReference type="PANTHER" id="PTHR43883">
    <property type="entry name" value="SLR0207 PROTEIN"/>
    <property type="match status" value="1"/>
</dbReference>
<name>A0A0S4QFN2_9ACTN</name>
<dbReference type="EMBL" id="FAOZ01000001">
    <property type="protein sequence ID" value="CUU53528.1"/>
    <property type="molecule type" value="Genomic_DNA"/>
</dbReference>
<keyword evidence="3" id="KW-1185">Reference proteome</keyword>
<sequence>MNSSTTSRTSGQQADVAPPPGATRRGGGGHQTTMSTVETAHSTLFFVSDRVFKMPKRAAVGKADLRRREAREEACRAEIVRNRPFAPGVYLGVADVRDSAGAPVEHMVVMRRLPSERRLSELLARGEPVDEPLREVARALVTFHERCETSAEIAEHGRLRDLEAAWLAAIEGLTPFQGTMLDAAEIAEIDELGQRYLRGRRPLIDGRAARGRIRDGHGNLLAEHVFCLDDGPRILDRLSADDGRRIADVLADASMLAVDLELRGAPQLTGPFFGWCVEFAGETHPPSLAHFYMAHRGIVLAGESAVRAHLGDEAATGEARRLVRIALEHLRRARVRLVLVGGAPGSVRAAFAERLIRDEDGWVLLASDAIRGELAVERELVPPGAGARDEGPADADADTDADLASGSGPAREFGSDDEVHAELLRRAREALERGDSVIVQARWSEAEARKEAAAVAARTWSDLIELDSFDARLSLDKAVRDGRLALGIAS</sequence>
<dbReference type="Gene3D" id="3.40.50.300">
    <property type="entry name" value="P-loop containing nucleotide triphosphate hydrolases"/>
    <property type="match status" value="1"/>
</dbReference>
<dbReference type="Proteomes" id="UP000198802">
    <property type="component" value="Unassembled WGS sequence"/>
</dbReference>
<feature type="region of interest" description="Disordered" evidence="1">
    <location>
        <begin position="1"/>
        <end position="33"/>
    </location>
</feature>
<organism evidence="2 3">
    <name type="scientific">Parafrankia irregularis</name>
    <dbReference type="NCBI Taxonomy" id="795642"/>
    <lineage>
        <taxon>Bacteria</taxon>
        <taxon>Bacillati</taxon>
        <taxon>Actinomycetota</taxon>
        <taxon>Actinomycetes</taxon>
        <taxon>Frankiales</taxon>
        <taxon>Frankiaceae</taxon>
        <taxon>Parafrankia</taxon>
    </lineage>
</organism>
<protein>
    <recommendedName>
        <fullName evidence="4">Aminoglycoside phosphotransferase domain-containing protein</fullName>
    </recommendedName>
</protein>
<feature type="region of interest" description="Disordered" evidence="1">
    <location>
        <begin position="382"/>
        <end position="415"/>
    </location>
</feature>
<gene>
    <name evidence="2" type="ORF">Ga0074812_10126</name>
</gene>
<feature type="compositionally biased region" description="Polar residues" evidence="1">
    <location>
        <begin position="1"/>
        <end position="13"/>
    </location>
</feature>
<reference evidence="3" key="1">
    <citation type="submission" date="2015-11" db="EMBL/GenBank/DDBJ databases">
        <authorList>
            <person name="Varghese N."/>
        </authorList>
    </citation>
    <scope>NUCLEOTIDE SEQUENCE [LARGE SCALE GENOMIC DNA]</scope>
    <source>
        <strain evidence="3">DSM 45899</strain>
    </source>
</reference>
<dbReference type="InterPro" id="IPR052732">
    <property type="entry name" value="Cell-binding_unc_protein"/>
</dbReference>
<dbReference type="RefSeq" id="WP_091270292.1">
    <property type="nucleotide sequence ID" value="NZ_FAOZ01000001.1"/>
</dbReference>
<dbReference type="Pfam" id="PF13671">
    <property type="entry name" value="AAA_33"/>
    <property type="match status" value="1"/>
</dbReference>